<dbReference type="EMBL" id="JANFAV010000007">
    <property type="protein sequence ID" value="MCW6535424.1"/>
    <property type="molecule type" value="Genomic_DNA"/>
</dbReference>
<evidence type="ECO:0000313" key="3">
    <source>
        <dbReference type="Proteomes" id="UP001165565"/>
    </source>
</evidence>
<sequence>MSGPHLPDNFAMQSKMPEQPAETVTSIFPIDGDRGMAIVIEMSRAAPTSLRIDGLLPRRFYLLEGVGTRFARADESGTILLVLTIDGRALLSLRPLI</sequence>
<keyword evidence="3" id="KW-1185">Reference proteome</keyword>
<feature type="region of interest" description="Disordered" evidence="1">
    <location>
        <begin position="1"/>
        <end position="20"/>
    </location>
</feature>
<dbReference type="AlphaFoldDB" id="A0AA41Z9F6"/>
<dbReference type="RefSeq" id="WP_265269034.1">
    <property type="nucleotide sequence ID" value="NZ_JANFAV010000007.1"/>
</dbReference>
<evidence type="ECO:0000313" key="2">
    <source>
        <dbReference type="EMBL" id="MCW6535424.1"/>
    </source>
</evidence>
<reference evidence="2" key="1">
    <citation type="submission" date="2022-06" db="EMBL/GenBank/DDBJ databases">
        <title>Sphingomonas sp. nov. isolated from rhizosphere soil of tomato.</title>
        <authorList>
            <person name="Dong H."/>
            <person name="Gao R."/>
        </authorList>
    </citation>
    <scope>NUCLEOTIDE SEQUENCE</scope>
    <source>
        <strain evidence="2">MMSM24</strain>
    </source>
</reference>
<evidence type="ECO:0000256" key="1">
    <source>
        <dbReference type="SAM" id="MobiDB-lite"/>
    </source>
</evidence>
<dbReference type="Proteomes" id="UP001165565">
    <property type="component" value="Unassembled WGS sequence"/>
</dbReference>
<name>A0AA41Z9F6_9SPHN</name>
<accession>A0AA41Z9F6</accession>
<protein>
    <submittedName>
        <fullName evidence="2">Uncharacterized protein</fullName>
    </submittedName>
</protein>
<gene>
    <name evidence="2" type="ORF">NEE01_11585</name>
</gene>
<comment type="caution">
    <text evidence="2">The sequence shown here is derived from an EMBL/GenBank/DDBJ whole genome shotgun (WGS) entry which is preliminary data.</text>
</comment>
<organism evidence="2 3">
    <name type="scientific">Sphingomonas lycopersici</name>
    <dbReference type="NCBI Taxonomy" id="2951807"/>
    <lineage>
        <taxon>Bacteria</taxon>
        <taxon>Pseudomonadati</taxon>
        <taxon>Pseudomonadota</taxon>
        <taxon>Alphaproteobacteria</taxon>
        <taxon>Sphingomonadales</taxon>
        <taxon>Sphingomonadaceae</taxon>
        <taxon>Sphingomonas</taxon>
    </lineage>
</organism>
<proteinExistence type="predicted"/>